<keyword evidence="4" id="KW-0472">Membrane</keyword>
<dbReference type="PANTHER" id="PTHR24064">
    <property type="entry name" value="SOLUTE CARRIER FAMILY 22 MEMBER"/>
    <property type="match status" value="1"/>
</dbReference>
<evidence type="ECO:0000313" key="5">
    <source>
        <dbReference type="EMBL" id="CAF3024511.1"/>
    </source>
</evidence>
<proteinExistence type="predicted"/>
<dbReference type="AlphaFoldDB" id="A0A7R8D4C5"/>
<reference evidence="5" key="1">
    <citation type="submission" date="2021-02" db="EMBL/GenBank/DDBJ databases">
        <authorList>
            <person name="Bekaert M."/>
        </authorList>
    </citation>
    <scope>NUCLEOTIDE SEQUENCE</scope>
    <source>
        <strain evidence="5">IoA-00</strain>
    </source>
</reference>
<dbReference type="GO" id="GO:0022857">
    <property type="term" value="F:transmembrane transporter activity"/>
    <property type="evidence" value="ECO:0007669"/>
    <property type="project" value="InterPro"/>
</dbReference>
<evidence type="ECO:0000256" key="2">
    <source>
        <dbReference type="ARBA" id="ARBA00022692"/>
    </source>
</evidence>
<gene>
    <name evidence="5" type="ORF">LSAA_14122</name>
</gene>
<evidence type="ECO:0000256" key="1">
    <source>
        <dbReference type="ARBA" id="ARBA00004141"/>
    </source>
</evidence>
<evidence type="ECO:0000256" key="4">
    <source>
        <dbReference type="ARBA" id="ARBA00023136"/>
    </source>
</evidence>
<dbReference type="InterPro" id="IPR005828">
    <property type="entry name" value="MFS_sugar_transport-like"/>
</dbReference>
<dbReference type="OrthoDB" id="6894481at2759"/>
<dbReference type="InterPro" id="IPR036259">
    <property type="entry name" value="MFS_trans_sf"/>
</dbReference>
<protein>
    <submittedName>
        <fullName evidence="5">SLC22A4_5</fullName>
    </submittedName>
</protein>
<evidence type="ECO:0000256" key="3">
    <source>
        <dbReference type="ARBA" id="ARBA00022989"/>
    </source>
</evidence>
<dbReference type="Pfam" id="PF00083">
    <property type="entry name" value="Sugar_tr"/>
    <property type="match status" value="1"/>
</dbReference>
<dbReference type="GO" id="GO:0016020">
    <property type="term" value="C:membrane"/>
    <property type="evidence" value="ECO:0007669"/>
    <property type="project" value="UniProtKB-SubCell"/>
</dbReference>
<dbReference type="Proteomes" id="UP000675881">
    <property type="component" value="Chromosome 8"/>
</dbReference>
<evidence type="ECO:0000313" key="6">
    <source>
        <dbReference type="Proteomes" id="UP000675881"/>
    </source>
</evidence>
<accession>A0A7R8D4C5</accession>
<dbReference type="Gene3D" id="1.20.1250.20">
    <property type="entry name" value="MFS general substrate transporter like domains"/>
    <property type="match status" value="2"/>
</dbReference>
<keyword evidence="3" id="KW-1133">Transmembrane helix</keyword>
<sequence>MEIGDNGEGEDEVNTKGIDYIFKQHCRRKRDSTMENIHMFAAHTPEHHCKIPICEGGNTYSSNDSSSSWMSYAIPLSSSTTNFLKPMSKYDSCFMFKVLDPNGDCEKDNFDSNSIVPCNEWVYDTSLYEYTLTTEYSLVCGDESKNRLLGTLMMMGLMIGSLVGGKLGDYFGRKKACFMSISVIVPCIVLSGFAPSFPVYAGLRLLNCICIPIQWVGAKSLLIEVFGTKGREKCVAIKDTFAPIYMVVLGTLAYLIRDYQNLHLSVGIICILSLSTWFFIPESIRWDIANNQKERARETLLKIAHDNRRVLSVESHELIDKILERIHVEFMKSENMGKHQIWDMFKKGQRRISFILILNWITVCVTAYTLTLNITTLNFWKEIQSLYLSDFHSDKLCPHGSDTQEHEYSYPNHFLIGKASAGAGFEIAWLLPMELYPTNLRAQAVGTCSTIARLFGMSAAFIGALAVYWQPLPLLIIGIPTLIAGLSAFFLPETSGKNLPQTIQKVQDR</sequence>
<dbReference type="SUPFAM" id="SSF103473">
    <property type="entry name" value="MFS general substrate transporter"/>
    <property type="match status" value="2"/>
</dbReference>
<name>A0A7R8D4C5_LEPSM</name>
<organism evidence="5 6">
    <name type="scientific">Lepeophtheirus salmonis</name>
    <name type="common">Salmon louse</name>
    <name type="synonym">Caligus salmonis</name>
    <dbReference type="NCBI Taxonomy" id="72036"/>
    <lineage>
        <taxon>Eukaryota</taxon>
        <taxon>Metazoa</taxon>
        <taxon>Ecdysozoa</taxon>
        <taxon>Arthropoda</taxon>
        <taxon>Crustacea</taxon>
        <taxon>Multicrustacea</taxon>
        <taxon>Hexanauplia</taxon>
        <taxon>Copepoda</taxon>
        <taxon>Siphonostomatoida</taxon>
        <taxon>Caligidae</taxon>
        <taxon>Lepeophtheirus</taxon>
    </lineage>
</organism>
<comment type="subcellular location">
    <subcellularLocation>
        <location evidence="1">Membrane</location>
        <topology evidence="1">Multi-pass membrane protein</topology>
    </subcellularLocation>
</comment>
<keyword evidence="2" id="KW-0812">Transmembrane</keyword>
<dbReference type="EMBL" id="HG994587">
    <property type="protein sequence ID" value="CAF3024511.1"/>
    <property type="molecule type" value="Genomic_DNA"/>
</dbReference>
<keyword evidence="6" id="KW-1185">Reference proteome</keyword>